<feature type="region of interest" description="Disordered" evidence="1">
    <location>
        <begin position="53"/>
        <end position="104"/>
    </location>
</feature>
<proteinExistence type="predicted"/>
<reference evidence="2" key="1">
    <citation type="submission" date="2020-11" db="EMBL/GenBank/DDBJ databases">
        <authorList>
            <person name="Tran Van P."/>
        </authorList>
    </citation>
    <scope>NUCLEOTIDE SEQUENCE</scope>
</reference>
<sequence length="104" mass="11228">MRRSMRGVGADVPPEGRRRPAPTRLLPQAGLVSDNLSLTGVERENRLINGLTRRHVGSNGCPVQGDPPPRTKMMTRASATSTQFRSPEWGNKFSPSTSAEGASD</sequence>
<evidence type="ECO:0000256" key="1">
    <source>
        <dbReference type="SAM" id="MobiDB-lite"/>
    </source>
</evidence>
<feature type="compositionally biased region" description="Polar residues" evidence="1">
    <location>
        <begin position="93"/>
        <end position="104"/>
    </location>
</feature>
<evidence type="ECO:0000313" key="2">
    <source>
        <dbReference type="EMBL" id="CAD7423559.1"/>
    </source>
</evidence>
<dbReference type="AlphaFoldDB" id="A0A7R9DY30"/>
<organism evidence="2">
    <name type="scientific">Timema monikensis</name>
    <dbReference type="NCBI Taxonomy" id="170555"/>
    <lineage>
        <taxon>Eukaryota</taxon>
        <taxon>Metazoa</taxon>
        <taxon>Ecdysozoa</taxon>
        <taxon>Arthropoda</taxon>
        <taxon>Hexapoda</taxon>
        <taxon>Insecta</taxon>
        <taxon>Pterygota</taxon>
        <taxon>Neoptera</taxon>
        <taxon>Polyneoptera</taxon>
        <taxon>Phasmatodea</taxon>
        <taxon>Timematodea</taxon>
        <taxon>Timematoidea</taxon>
        <taxon>Timematidae</taxon>
        <taxon>Timema</taxon>
    </lineage>
</organism>
<gene>
    <name evidence="2" type="ORF">TMSB3V08_LOCUS546</name>
</gene>
<dbReference type="EMBL" id="OB792686">
    <property type="protein sequence ID" value="CAD7423559.1"/>
    <property type="molecule type" value="Genomic_DNA"/>
</dbReference>
<name>A0A7R9DY30_9NEOP</name>
<protein>
    <submittedName>
        <fullName evidence="2">Uncharacterized protein</fullName>
    </submittedName>
</protein>
<feature type="region of interest" description="Disordered" evidence="1">
    <location>
        <begin position="1"/>
        <end position="22"/>
    </location>
</feature>
<accession>A0A7R9DY30</accession>